<dbReference type="STRING" id="574651.SAMN04487968_102311"/>
<evidence type="ECO:0000313" key="3">
    <source>
        <dbReference type="Proteomes" id="UP000198832"/>
    </source>
</evidence>
<feature type="transmembrane region" description="Helical" evidence="1">
    <location>
        <begin position="71"/>
        <end position="94"/>
    </location>
</feature>
<feature type="transmembrane region" description="Helical" evidence="1">
    <location>
        <begin position="106"/>
        <end position="128"/>
    </location>
</feature>
<proteinExistence type="predicted"/>
<dbReference type="Proteomes" id="UP000198832">
    <property type="component" value="Unassembled WGS sequence"/>
</dbReference>
<feature type="transmembrane region" description="Helical" evidence="1">
    <location>
        <begin position="36"/>
        <end position="59"/>
    </location>
</feature>
<dbReference type="EMBL" id="FOLB01000002">
    <property type="protein sequence ID" value="SFB92322.1"/>
    <property type="molecule type" value="Genomic_DNA"/>
</dbReference>
<name>A0A1I1F0A3_9ACTN</name>
<keyword evidence="1" id="KW-0812">Transmembrane</keyword>
<keyword evidence="1" id="KW-1133">Transmembrane helix</keyword>
<evidence type="ECO:0000256" key="1">
    <source>
        <dbReference type="SAM" id="Phobius"/>
    </source>
</evidence>
<gene>
    <name evidence="2" type="ORF">SAMN04487968_102311</name>
</gene>
<dbReference type="OrthoDB" id="4559029at2"/>
<keyword evidence="1" id="KW-0472">Membrane</keyword>
<accession>A0A1I1F0A3</accession>
<sequence>MSTTRWCLGLLGTALAFYGGWLLLTRGHDLGNALVWLAAGVVLHDGVLALVTVAVGLAASRLLPGPARAPVAAGLVVLGSVTLLAIPVLGRFGARADNPTLLDRDYVAGYLGLVALTAAVVGLATLVGSRRRRR</sequence>
<dbReference type="RefSeq" id="WP_091120617.1">
    <property type="nucleotide sequence ID" value="NZ_FOLB01000002.1"/>
</dbReference>
<organism evidence="2 3">
    <name type="scientific">Nocardioides terrae</name>
    <dbReference type="NCBI Taxonomy" id="574651"/>
    <lineage>
        <taxon>Bacteria</taxon>
        <taxon>Bacillati</taxon>
        <taxon>Actinomycetota</taxon>
        <taxon>Actinomycetes</taxon>
        <taxon>Propionibacteriales</taxon>
        <taxon>Nocardioidaceae</taxon>
        <taxon>Nocardioides</taxon>
    </lineage>
</organism>
<keyword evidence="3" id="KW-1185">Reference proteome</keyword>
<reference evidence="2 3" key="1">
    <citation type="submission" date="2016-10" db="EMBL/GenBank/DDBJ databases">
        <authorList>
            <person name="de Groot N.N."/>
        </authorList>
    </citation>
    <scope>NUCLEOTIDE SEQUENCE [LARGE SCALE GENOMIC DNA]</scope>
    <source>
        <strain evidence="2 3">CGMCC 1.7056</strain>
    </source>
</reference>
<evidence type="ECO:0000313" key="2">
    <source>
        <dbReference type="EMBL" id="SFB92322.1"/>
    </source>
</evidence>
<dbReference type="AlphaFoldDB" id="A0A1I1F0A3"/>
<feature type="transmembrane region" description="Helical" evidence="1">
    <location>
        <begin position="7"/>
        <end position="24"/>
    </location>
</feature>
<protein>
    <submittedName>
        <fullName evidence="2">Uncharacterized protein</fullName>
    </submittedName>
</protein>